<evidence type="ECO:0000313" key="2">
    <source>
        <dbReference type="EMBL" id="KAL2474890.1"/>
    </source>
</evidence>
<dbReference type="AlphaFoldDB" id="A0ABD1QF99"/>
<feature type="region of interest" description="Disordered" evidence="1">
    <location>
        <begin position="1"/>
        <end position="53"/>
    </location>
</feature>
<evidence type="ECO:0000256" key="1">
    <source>
        <dbReference type="SAM" id="MobiDB-lite"/>
    </source>
</evidence>
<keyword evidence="3" id="KW-1185">Reference proteome</keyword>
<sequence>MSDTEEKMGQNDLERSEHLEDSDFNPKRQGKEIPDYSYDDDDDYGNGSARSFELDNDDEDITFFHEFWRTPIPRGFVRPKLEKYSGRSDPMNYLADYKTQMKLKNASPFI</sequence>
<reference evidence="3" key="1">
    <citation type="submission" date="2024-07" db="EMBL/GenBank/DDBJ databases">
        <title>Two chromosome-level genome assemblies of Korean endemic species Abeliophyllum distichum and Forsythia ovata (Oleaceae).</title>
        <authorList>
            <person name="Jang H."/>
        </authorList>
    </citation>
    <scope>NUCLEOTIDE SEQUENCE [LARGE SCALE GENOMIC DNA]</scope>
</reference>
<accession>A0ABD1QF99</accession>
<protein>
    <submittedName>
        <fullName evidence="2">Uncharacterized protein</fullName>
    </submittedName>
</protein>
<proteinExistence type="predicted"/>
<feature type="compositionally biased region" description="Basic and acidic residues" evidence="1">
    <location>
        <begin position="1"/>
        <end position="34"/>
    </location>
</feature>
<dbReference type="Proteomes" id="UP001604336">
    <property type="component" value="Unassembled WGS sequence"/>
</dbReference>
<comment type="caution">
    <text evidence="2">The sequence shown here is derived from an EMBL/GenBank/DDBJ whole genome shotgun (WGS) entry which is preliminary data.</text>
</comment>
<evidence type="ECO:0000313" key="3">
    <source>
        <dbReference type="Proteomes" id="UP001604336"/>
    </source>
</evidence>
<dbReference type="EMBL" id="JBFOLK010000011">
    <property type="protein sequence ID" value="KAL2474890.1"/>
    <property type="molecule type" value="Genomic_DNA"/>
</dbReference>
<name>A0ABD1QF99_9LAMI</name>
<organism evidence="2 3">
    <name type="scientific">Abeliophyllum distichum</name>
    <dbReference type="NCBI Taxonomy" id="126358"/>
    <lineage>
        <taxon>Eukaryota</taxon>
        <taxon>Viridiplantae</taxon>
        <taxon>Streptophyta</taxon>
        <taxon>Embryophyta</taxon>
        <taxon>Tracheophyta</taxon>
        <taxon>Spermatophyta</taxon>
        <taxon>Magnoliopsida</taxon>
        <taxon>eudicotyledons</taxon>
        <taxon>Gunneridae</taxon>
        <taxon>Pentapetalae</taxon>
        <taxon>asterids</taxon>
        <taxon>lamiids</taxon>
        <taxon>Lamiales</taxon>
        <taxon>Oleaceae</taxon>
        <taxon>Forsythieae</taxon>
        <taxon>Abeliophyllum</taxon>
    </lineage>
</organism>
<gene>
    <name evidence="2" type="ORF">Adt_35626</name>
</gene>